<dbReference type="InterPro" id="IPR013107">
    <property type="entry name" value="Acyl-CoA_DH_C"/>
</dbReference>
<gene>
    <name evidence="4" type="ORF">GCM10023081_25700</name>
</gene>
<accession>A0ABP7CE67</accession>
<dbReference type="Gene3D" id="1.20.140.10">
    <property type="entry name" value="Butyryl-CoA Dehydrogenase, subunit A, domain 3"/>
    <property type="match status" value="1"/>
</dbReference>
<dbReference type="InterPro" id="IPR013786">
    <property type="entry name" value="AcylCoA_DH/ox_N"/>
</dbReference>
<comment type="caution">
    <text evidence="4">The sequence shown here is derived from an EMBL/GenBank/DDBJ whole genome shotgun (WGS) entry which is preliminary data.</text>
</comment>
<keyword evidence="1" id="KW-0560">Oxidoreductase</keyword>
<reference evidence="5" key="1">
    <citation type="journal article" date="2019" name="Int. J. Syst. Evol. Microbiol.">
        <title>The Global Catalogue of Microorganisms (GCM) 10K type strain sequencing project: providing services to taxonomists for standard genome sequencing and annotation.</title>
        <authorList>
            <consortium name="The Broad Institute Genomics Platform"/>
            <consortium name="The Broad Institute Genome Sequencing Center for Infectious Disease"/>
            <person name="Wu L."/>
            <person name="Ma J."/>
        </authorList>
    </citation>
    <scope>NUCLEOTIDE SEQUENCE [LARGE SCALE GENOMIC DNA]</scope>
    <source>
        <strain evidence="5">JCM 30742</strain>
    </source>
</reference>
<name>A0ABP7CE67_9MICC</name>
<dbReference type="EMBL" id="BAABEO010000017">
    <property type="protein sequence ID" value="GAA3687184.1"/>
    <property type="molecule type" value="Genomic_DNA"/>
</dbReference>
<keyword evidence="5" id="KW-1185">Reference proteome</keyword>
<evidence type="ECO:0000313" key="5">
    <source>
        <dbReference type="Proteomes" id="UP001500752"/>
    </source>
</evidence>
<evidence type="ECO:0000313" key="4">
    <source>
        <dbReference type="EMBL" id="GAA3687184.1"/>
    </source>
</evidence>
<organism evidence="4 5">
    <name type="scientific">Arthrobacter ginkgonis</name>
    <dbReference type="NCBI Taxonomy" id="1630594"/>
    <lineage>
        <taxon>Bacteria</taxon>
        <taxon>Bacillati</taxon>
        <taxon>Actinomycetota</taxon>
        <taxon>Actinomycetes</taxon>
        <taxon>Micrococcales</taxon>
        <taxon>Micrococcaceae</taxon>
        <taxon>Arthrobacter</taxon>
    </lineage>
</organism>
<proteinExistence type="predicted"/>
<dbReference type="Pfam" id="PF02771">
    <property type="entry name" value="Acyl-CoA_dh_N"/>
    <property type="match status" value="1"/>
</dbReference>
<protein>
    <submittedName>
        <fullName evidence="4">Acyl-CoA dehydrogenase family protein</fullName>
    </submittedName>
</protein>
<dbReference type="Gene3D" id="2.40.110.10">
    <property type="entry name" value="Butyryl-CoA Dehydrogenase, subunit A, domain 2"/>
    <property type="match status" value="1"/>
</dbReference>
<dbReference type="SUPFAM" id="SSF47203">
    <property type="entry name" value="Acyl-CoA dehydrogenase C-terminal domain-like"/>
    <property type="match status" value="1"/>
</dbReference>
<dbReference type="InterPro" id="IPR009100">
    <property type="entry name" value="AcylCoA_DH/oxidase_NM_dom_sf"/>
</dbReference>
<dbReference type="SUPFAM" id="SSF56645">
    <property type="entry name" value="Acyl-CoA dehydrogenase NM domain-like"/>
    <property type="match status" value="1"/>
</dbReference>
<dbReference type="Gene3D" id="1.10.540.10">
    <property type="entry name" value="Acyl-CoA dehydrogenase/oxidase, N-terminal domain"/>
    <property type="match status" value="1"/>
</dbReference>
<dbReference type="PIRSF" id="PIRSF016578">
    <property type="entry name" value="HsaA"/>
    <property type="match status" value="1"/>
</dbReference>
<dbReference type="Proteomes" id="UP001500752">
    <property type="component" value="Unassembled WGS sequence"/>
</dbReference>
<dbReference type="InterPro" id="IPR036250">
    <property type="entry name" value="AcylCo_DH-like_C"/>
</dbReference>
<dbReference type="RefSeq" id="WP_345151278.1">
    <property type="nucleotide sequence ID" value="NZ_BAABEO010000017.1"/>
</dbReference>
<evidence type="ECO:0000256" key="1">
    <source>
        <dbReference type="ARBA" id="ARBA00023002"/>
    </source>
</evidence>
<evidence type="ECO:0000259" key="3">
    <source>
        <dbReference type="Pfam" id="PF08028"/>
    </source>
</evidence>
<feature type="domain" description="Acyl-CoA dehydrogenase/oxidase N-terminal" evidence="2">
    <location>
        <begin position="36"/>
        <end position="112"/>
    </location>
</feature>
<feature type="domain" description="Acyl-CoA dehydrogenase C-terminal" evidence="3">
    <location>
        <begin position="265"/>
        <end position="395"/>
    </location>
</feature>
<evidence type="ECO:0000259" key="2">
    <source>
        <dbReference type="Pfam" id="PF02771"/>
    </source>
</evidence>
<sequence length="414" mass="45481">MTESLYSRTALSTGAGAVPGPDELVARAIALRPRLRELQDEHAALGSYNAEIHRAFTEAGLYNILRPSRYGGFEYGLDTFFRVAVEISRGDPGVGWSFVLGSGHTYQAASYFPEKAQSEIFSADPFVAPSRAIPHGQAQRVDGGFILNGTWDYNSGCTWSTHAMPVAPLAGGDGSQPELYMFVLPRPDYSILGDWGGDRTIGLQASSSNSIRVENAFVPEHMAVAYDFKMHDWGDTGTEGFQLHGNPLYLGRSLFFFYAELISTQVGTAWAALDEYQDLLKRGTSFPPRMPRTESPEYQRWYGKIMSLTEASQTLLMGAVQLYTDLNRQWAEGGKEFTPQDDARLRGIVQQAAQLATKAVDLAFTTAGSSAARNGSRMQKYHRDASMYRTHIAAQFDAVYAATARFVLGGPLTT</sequence>
<dbReference type="InterPro" id="IPR037069">
    <property type="entry name" value="AcylCoA_DH/ox_N_sf"/>
</dbReference>
<dbReference type="Pfam" id="PF08028">
    <property type="entry name" value="Acyl-CoA_dh_2"/>
    <property type="match status" value="1"/>
</dbReference>
<dbReference type="InterPro" id="IPR046373">
    <property type="entry name" value="Acyl-CoA_Oxase/DH_mid-dom_sf"/>
</dbReference>